<feature type="region of interest" description="Disordered" evidence="1">
    <location>
        <begin position="176"/>
        <end position="206"/>
    </location>
</feature>
<dbReference type="Proteomes" id="UP001432180">
    <property type="component" value="Chromosome"/>
</dbReference>
<gene>
    <name evidence="2" type="ORF">Thiowin_04122</name>
</gene>
<protein>
    <submittedName>
        <fullName evidence="2">Uncharacterized protein</fullName>
    </submittedName>
</protein>
<feature type="compositionally biased region" description="Basic residues" evidence="1">
    <location>
        <begin position="194"/>
        <end position="203"/>
    </location>
</feature>
<evidence type="ECO:0000313" key="2">
    <source>
        <dbReference type="EMBL" id="WPL19018.1"/>
    </source>
</evidence>
<keyword evidence="3" id="KW-1185">Reference proteome</keyword>
<proteinExistence type="predicted"/>
<evidence type="ECO:0000256" key="1">
    <source>
        <dbReference type="SAM" id="MobiDB-lite"/>
    </source>
</evidence>
<dbReference type="SUPFAM" id="SSF56399">
    <property type="entry name" value="ADP-ribosylation"/>
    <property type="match status" value="1"/>
</dbReference>
<evidence type="ECO:0000313" key="3">
    <source>
        <dbReference type="Proteomes" id="UP001432180"/>
    </source>
</evidence>
<dbReference type="EMBL" id="CP121472">
    <property type="protein sequence ID" value="WPL19018.1"/>
    <property type="molecule type" value="Genomic_DNA"/>
</dbReference>
<sequence>MPRLGHYEILPGLLLGFHGTDRTVVERVLCGECHLEPSNNSYDWLGNGVYFWEYSPRRAFDFAVQASRDGRSSRGVISDPAVIGAVIDPGRCLNLLEASALDQLRQSYMALSENKTTAMPKNVGGIDRRQGKTGGKRGQTTFSAPGATPAKPGNLRILGTYLIPLGWQGALFAAKAAPTPPPNRLNSPHDSRHPSHRHRRQTRLRQPLERGAGACAGVGELAAAPIRSRWRWRLSLLEHNRLNSVHERRYARCCIRAGTE</sequence>
<feature type="region of interest" description="Disordered" evidence="1">
    <location>
        <begin position="119"/>
        <end position="149"/>
    </location>
</feature>
<reference evidence="2 3" key="1">
    <citation type="journal article" date="2023" name="Microorganisms">
        <title>Thiorhodovibrio frisius and Trv. litoralis spp. nov., Two Novel Members from a Clade of Fastidious Purple Sulfur Bacteria That Exhibit Unique Red-Shifted Light-Harvesting Capabilities.</title>
        <authorList>
            <person name="Methner A."/>
            <person name="Kuzyk S.B."/>
            <person name="Petersen J."/>
            <person name="Bauer S."/>
            <person name="Brinkmann H."/>
            <person name="Sichau K."/>
            <person name="Wanner G."/>
            <person name="Wolf J."/>
            <person name="Neumann-Schaal M."/>
            <person name="Henke P."/>
            <person name="Tank M."/>
            <person name="Sproer C."/>
            <person name="Bunk B."/>
            <person name="Overmann J."/>
        </authorList>
    </citation>
    <scope>NUCLEOTIDE SEQUENCE [LARGE SCALE GENOMIC DNA]</scope>
    <source>
        <strain evidence="2 3">DSM 6702</strain>
    </source>
</reference>
<name>A0ABZ0SFE3_9GAMM</name>
<organism evidence="2 3">
    <name type="scientific">Thiorhodovibrio winogradskyi</name>
    <dbReference type="NCBI Taxonomy" id="77007"/>
    <lineage>
        <taxon>Bacteria</taxon>
        <taxon>Pseudomonadati</taxon>
        <taxon>Pseudomonadota</taxon>
        <taxon>Gammaproteobacteria</taxon>
        <taxon>Chromatiales</taxon>
        <taxon>Chromatiaceae</taxon>
        <taxon>Thiorhodovibrio</taxon>
    </lineage>
</organism>
<accession>A0ABZ0SFE3</accession>